<evidence type="ECO:0000313" key="5">
    <source>
        <dbReference type="EMBL" id="TQE12372.1"/>
    </source>
</evidence>
<dbReference type="Pfam" id="PF01230">
    <property type="entry name" value="HIT"/>
    <property type="match status" value="1"/>
</dbReference>
<name>A0A540NMW7_MALBA</name>
<protein>
    <recommendedName>
        <fullName evidence="4">HIT domain-containing protein</fullName>
    </recommendedName>
</protein>
<dbReference type="PANTHER" id="PTHR47670:SF1">
    <property type="entry name" value="ADENYLYLSULFATASE HINT3"/>
    <property type="match status" value="1"/>
</dbReference>
<dbReference type="CDD" id="cd01277">
    <property type="entry name" value="HINT_subgroup"/>
    <property type="match status" value="1"/>
</dbReference>
<keyword evidence="6" id="KW-1185">Reference proteome</keyword>
<evidence type="ECO:0000313" key="6">
    <source>
        <dbReference type="Proteomes" id="UP000315295"/>
    </source>
</evidence>
<accession>A0A540NMW7</accession>
<evidence type="ECO:0000259" key="4">
    <source>
        <dbReference type="PROSITE" id="PS51084"/>
    </source>
</evidence>
<dbReference type="InterPro" id="IPR019808">
    <property type="entry name" value="Histidine_triad_CS"/>
</dbReference>
<dbReference type="InterPro" id="IPR036265">
    <property type="entry name" value="HIT-like_sf"/>
</dbReference>
<dbReference type="Proteomes" id="UP000315295">
    <property type="component" value="Unassembled WGS sequence"/>
</dbReference>
<dbReference type="InterPro" id="IPR039384">
    <property type="entry name" value="HINT"/>
</dbReference>
<dbReference type="PRINTS" id="PR00332">
    <property type="entry name" value="HISTRIAD"/>
</dbReference>
<sequence length="208" mass="22566">MEARRLAMICSHIQPGLVPATTRLAPVARSNCHSCLNSKQWPSGSDEGNSQNGCVFCKIIRGESPAFKLYEDDVCLCILDTNPLSRGHSLVIPKSHFSSLKATPPDVVAAMCSKVPFISSAIMKATGSDSFNLLVNNGTAAGQVIFHTHIHIIPRKALDSLWASEGLRRRPLNVDREASRLADLVREQLSLSENSRNSKGEGSSLTEN</sequence>
<dbReference type="GO" id="GO:0006790">
    <property type="term" value="P:sulfur compound metabolic process"/>
    <property type="evidence" value="ECO:0007669"/>
    <property type="project" value="TreeGrafter"/>
</dbReference>
<dbReference type="GO" id="GO:0047627">
    <property type="term" value="F:adenylylsulfatase activity"/>
    <property type="evidence" value="ECO:0007669"/>
    <property type="project" value="TreeGrafter"/>
</dbReference>
<dbReference type="InterPro" id="IPR001310">
    <property type="entry name" value="Histidine_triad_HIT"/>
</dbReference>
<reference evidence="5 6" key="1">
    <citation type="journal article" date="2019" name="G3 (Bethesda)">
        <title>Sequencing of a Wild Apple (Malus baccata) Genome Unravels the Differences Between Cultivated and Wild Apple Species Regarding Disease Resistance and Cold Tolerance.</title>
        <authorList>
            <person name="Chen X."/>
        </authorList>
    </citation>
    <scope>NUCLEOTIDE SEQUENCE [LARGE SCALE GENOMIC DNA]</scope>
    <source>
        <strain evidence="6">cv. Shandingzi</strain>
        <tissue evidence="5">Leaves</tissue>
    </source>
</reference>
<proteinExistence type="predicted"/>
<evidence type="ECO:0000256" key="3">
    <source>
        <dbReference type="PROSITE-ProRule" id="PRU00464"/>
    </source>
</evidence>
<evidence type="ECO:0000256" key="2">
    <source>
        <dbReference type="PIRSR" id="PIRSR601310-3"/>
    </source>
</evidence>
<dbReference type="PANTHER" id="PTHR47670">
    <property type="entry name" value="ADENYLYLSULFATASE HINT3"/>
    <property type="match status" value="1"/>
</dbReference>
<dbReference type="PROSITE" id="PS51084">
    <property type="entry name" value="HIT_2"/>
    <property type="match status" value="1"/>
</dbReference>
<feature type="active site" description="Tele-AMP-histidine intermediate" evidence="1">
    <location>
        <position position="149"/>
    </location>
</feature>
<gene>
    <name evidence="5" type="ORF">C1H46_002025</name>
</gene>
<feature type="short sequence motif" description="Histidine triad motif" evidence="2 3">
    <location>
        <begin position="147"/>
        <end position="151"/>
    </location>
</feature>
<evidence type="ECO:0000256" key="1">
    <source>
        <dbReference type="PIRSR" id="PIRSR601310-1"/>
    </source>
</evidence>
<dbReference type="InterPro" id="IPR011146">
    <property type="entry name" value="HIT-like"/>
</dbReference>
<dbReference type="Gene3D" id="3.30.428.10">
    <property type="entry name" value="HIT-like"/>
    <property type="match status" value="1"/>
</dbReference>
<dbReference type="PROSITE" id="PS00892">
    <property type="entry name" value="HIT_1"/>
    <property type="match status" value="1"/>
</dbReference>
<feature type="domain" description="HIT" evidence="4">
    <location>
        <begin position="55"/>
        <end position="162"/>
    </location>
</feature>
<organism evidence="5 6">
    <name type="scientific">Malus baccata</name>
    <name type="common">Siberian crab apple</name>
    <name type="synonym">Pyrus baccata</name>
    <dbReference type="NCBI Taxonomy" id="106549"/>
    <lineage>
        <taxon>Eukaryota</taxon>
        <taxon>Viridiplantae</taxon>
        <taxon>Streptophyta</taxon>
        <taxon>Embryophyta</taxon>
        <taxon>Tracheophyta</taxon>
        <taxon>Spermatophyta</taxon>
        <taxon>Magnoliopsida</taxon>
        <taxon>eudicotyledons</taxon>
        <taxon>Gunneridae</taxon>
        <taxon>Pentapetalae</taxon>
        <taxon>rosids</taxon>
        <taxon>fabids</taxon>
        <taxon>Rosales</taxon>
        <taxon>Rosaceae</taxon>
        <taxon>Amygdaloideae</taxon>
        <taxon>Maleae</taxon>
        <taxon>Malus</taxon>
    </lineage>
</organism>
<dbReference type="AlphaFoldDB" id="A0A540NMW7"/>
<dbReference type="STRING" id="106549.A0A540NMW7"/>
<dbReference type="GO" id="GO:0009150">
    <property type="term" value="P:purine ribonucleotide metabolic process"/>
    <property type="evidence" value="ECO:0007669"/>
    <property type="project" value="TreeGrafter"/>
</dbReference>
<dbReference type="EMBL" id="VIEB01000020">
    <property type="protein sequence ID" value="TQE12372.1"/>
    <property type="molecule type" value="Genomic_DNA"/>
</dbReference>
<dbReference type="SUPFAM" id="SSF54197">
    <property type="entry name" value="HIT-like"/>
    <property type="match status" value="1"/>
</dbReference>
<comment type="caution">
    <text evidence="5">The sequence shown here is derived from an EMBL/GenBank/DDBJ whole genome shotgun (WGS) entry which is preliminary data.</text>
</comment>